<dbReference type="PANTHER" id="PTHR34582:SF5">
    <property type="entry name" value="UPF0702 TRANSMEMBRANE PROTEIN YETF"/>
    <property type="match status" value="1"/>
</dbReference>
<keyword evidence="5 7" id="KW-1133">Transmembrane helix</keyword>
<feature type="transmembrane region" description="Helical" evidence="7">
    <location>
        <begin position="58"/>
        <end position="79"/>
    </location>
</feature>
<proteinExistence type="inferred from homology"/>
<feature type="transmembrane region" description="Helical" evidence="7">
    <location>
        <begin position="6"/>
        <end position="25"/>
    </location>
</feature>
<comment type="similarity">
    <text evidence="2">Belongs to the UPF0702 family.</text>
</comment>
<reference evidence="11" key="1">
    <citation type="journal article" date="2019" name="Int. J. Syst. Evol. Microbiol.">
        <title>The Global Catalogue of Microorganisms (GCM) 10K type strain sequencing project: providing services to taxonomists for standard genome sequencing and annotation.</title>
        <authorList>
            <consortium name="The Broad Institute Genomics Platform"/>
            <consortium name="The Broad Institute Genome Sequencing Center for Infectious Disease"/>
            <person name="Wu L."/>
            <person name="Ma J."/>
        </authorList>
    </citation>
    <scope>NUCLEOTIDE SEQUENCE [LARGE SCALE GENOMIC DNA]</scope>
    <source>
        <strain evidence="11">CGMCC 1.12376</strain>
    </source>
</reference>
<keyword evidence="3" id="KW-1003">Cell membrane</keyword>
<dbReference type="EMBL" id="JBHUDE010000150">
    <property type="protein sequence ID" value="MFD1609182.1"/>
    <property type="molecule type" value="Genomic_DNA"/>
</dbReference>
<feature type="domain" description="YetF C-terminal" evidence="8">
    <location>
        <begin position="81"/>
        <end position="213"/>
    </location>
</feature>
<evidence type="ECO:0000259" key="9">
    <source>
        <dbReference type="Pfam" id="PF20730"/>
    </source>
</evidence>
<dbReference type="InterPro" id="IPR007353">
    <property type="entry name" value="DUF421"/>
</dbReference>
<dbReference type="PANTHER" id="PTHR34582">
    <property type="entry name" value="UPF0702 TRANSMEMBRANE PROTEIN YCAP"/>
    <property type="match status" value="1"/>
</dbReference>
<sequence length="224" mass="26017">MEFIHMFIKLTIGFILFFVLIRIIGQKIIGQYSPYHFITAIVLSELLGNSIYQREVTITEIIFAIVVWGCLLFIIEYIFQKSLTIRQKLEGNPAILIRNGQIDFEQLKKSKLNLNQLQSLLRQSETFSIREVAFAILEPNGSVSTLKKSAYQKTTLEDLNLPNQTVYLPVTIIRDGKLIKESLRELDKDEVWLYRQLDIKGIERMEKVLFAEWLEGDGLFVVEK</sequence>
<evidence type="ECO:0000256" key="5">
    <source>
        <dbReference type="ARBA" id="ARBA00022989"/>
    </source>
</evidence>
<protein>
    <submittedName>
        <fullName evidence="10">DUF421 domain-containing protein</fullName>
    </submittedName>
</protein>
<evidence type="ECO:0000313" key="11">
    <source>
        <dbReference type="Proteomes" id="UP001597221"/>
    </source>
</evidence>
<organism evidence="10 11">
    <name type="scientific">Oceanobacillus luteolus</name>
    <dbReference type="NCBI Taxonomy" id="1274358"/>
    <lineage>
        <taxon>Bacteria</taxon>
        <taxon>Bacillati</taxon>
        <taxon>Bacillota</taxon>
        <taxon>Bacilli</taxon>
        <taxon>Bacillales</taxon>
        <taxon>Bacillaceae</taxon>
        <taxon>Oceanobacillus</taxon>
    </lineage>
</organism>
<dbReference type="Proteomes" id="UP001597221">
    <property type="component" value="Unassembled WGS sequence"/>
</dbReference>
<dbReference type="Pfam" id="PF20730">
    <property type="entry name" value="YetF_N"/>
    <property type="match status" value="1"/>
</dbReference>
<evidence type="ECO:0000256" key="6">
    <source>
        <dbReference type="ARBA" id="ARBA00023136"/>
    </source>
</evidence>
<keyword evidence="4 7" id="KW-0812">Transmembrane</keyword>
<comment type="caution">
    <text evidence="10">The sequence shown here is derived from an EMBL/GenBank/DDBJ whole genome shotgun (WGS) entry which is preliminary data.</text>
</comment>
<accession>A0ABW4HVW9</accession>
<evidence type="ECO:0000256" key="4">
    <source>
        <dbReference type="ARBA" id="ARBA00022692"/>
    </source>
</evidence>
<dbReference type="Gene3D" id="3.30.240.20">
    <property type="entry name" value="bsu07140 like domains"/>
    <property type="match status" value="2"/>
</dbReference>
<evidence type="ECO:0000256" key="2">
    <source>
        <dbReference type="ARBA" id="ARBA00006448"/>
    </source>
</evidence>
<dbReference type="Pfam" id="PF04239">
    <property type="entry name" value="DUF421"/>
    <property type="match status" value="1"/>
</dbReference>
<comment type="subcellular location">
    <subcellularLocation>
        <location evidence="1">Cell membrane</location>
        <topology evidence="1">Multi-pass membrane protein</topology>
    </subcellularLocation>
</comment>
<dbReference type="RefSeq" id="WP_251514357.1">
    <property type="nucleotide sequence ID" value="NZ_JAMBON010000016.1"/>
</dbReference>
<evidence type="ECO:0000259" key="8">
    <source>
        <dbReference type="Pfam" id="PF04239"/>
    </source>
</evidence>
<feature type="domain" description="YetF-like N-terminal transmembrane" evidence="9">
    <location>
        <begin position="4"/>
        <end position="78"/>
    </location>
</feature>
<evidence type="ECO:0000256" key="1">
    <source>
        <dbReference type="ARBA" id="ARBA00004651"/>
    </source>
</evidence>
<keyword evidence="6 7" id="KW-0472">Membrane</keyword>
<gene>
    <name evidence="10" type="ORF">ACFSBH_16315</name>
</gene>
<name>A0ABW4HVW9_9BACI</name>
<evidence type="ECO:0000313" key="10">
    <source>
        <dbReference type="EMBL" id="MFD1609182.1"/>
    </source>
</evidence>
<evidence type="ECO:0000256" key="7">
    <source>
        <dbReference type="SAM" id="Phobius"/>
    </source>
</evidence>
<keyword evidence="11" id="KW-1185">Reference proteome</keyword>
<dbReference type="InterPro" id="IPR048454">
    <property type="entry name" value="YetF_N"/>
</dbReference>
<evidence type="ECO:0000256" key="3">
    <source>
        <dbReference type="ARBA" id="ARBA00022475"/>
    </source>
</evidence>
<dbReference type="InterPro" id="IPR023090">
    <property type="entry name" value="UPF0702_alpha/beta_dom_sf"/>
</dbReference>